<evidence type="ECO:0008006" key="4">
    <source>
        <dbReference type="Google" id="ProtNLM"/>
    </source>
</evidence>
<dbReference type="RefSeq" id="WP_142716386.1">
    <property type="nucleotide sequence ID" value="NZ_FXTC01000001.1"/>
</dbReference>
<keyword evidence="1" id="KW-1133">Transmembrane helix</keyword>
<proteinExistence type="predicted"/>
<evidence type="ECO:0000313" key="2">
    <source>
        <dbReference type="EMBL" id="SMO35986.1"/>
    </source>
</evidence>
<accession>A0A521AMF0</accession>
<evidence type="ECO:0000256" key="1">
    <source>
        <dbReference type="SAM" id="Phobius"/>
    </source>
</evidence>
<feature type="transmembrane region" description="Helical" evidence="1">
    <location>
        <begin position="24"/>
        <end position="41"/>
    </location>
</feature>
<dbReference type="EMBL" id="FXTC01000001">
    <property type="protein sequence ID" value="SMO35986.1"/>
    <property type="molecule type" value="Genomic_DNA"/>
</dbReference>
<dbReference type="Proteomes" id="UP000316916">
    <property type="component" value="Unassembled WGS sequence"/>
</dbReference>
<keyword evidence="3" id="KW-1185">Reference proteome</keyword>
<reference evidence="2 3" key="1">
    <citation type="submission" date="2017-05" db="EMBL/GenBank/DDBJ databases">
        <authorList>
            <person name="Varghese N."/>
            <person name="Submissions S."/>
        </authorList>
    </citation>
    <scope>NUCLEOTIDE SEQUENCE [LARGE SCALE GENOMIC DNA]</scope>
    <source>
        <strain evidence="2 3">DSM 29371</strain>
    </source>
</reference>
<keyword evidence="1" id="KW-0472">Membrane</keyword>
<gene>
    <name evidence="2" type="ORF">SAMN06265171_101280</name>
</gene>
<name>A0A521AMF0_9FLAO</name>
<dbReference type="AlphaFoldDB" id="A0A521AMF0"/>
<sequence length="82" mass="9200">MEKELSQLTDQELLIKKKEAKSGNILNAVLLGVMVGISIYSTITDGFGFLTVLPLFFIGSIASRWNKNKKQLDEELNSRNLK</sequence>
<organism evidence="2 3">
    <name type="scientific">Chryseobacterium rhizoplanae</name>
    <dbReference type="NCBI Taxonomy" id="1609531"/>
    <lineage>
        <taxon>Bacteria</taxon>
        <taxon>Pseudomonadati</taxon>
        <taxon>Bacteroidota</taxon>
        <taxon>Flavobacteriia</taxon>
        <taxon>Flavobacteriales</taxon>
        <taxon>Weeksellaceae</taxon>
        <taxon>Chryseobacterium group</taxon>
        <taxon>Chryseobacterium</taxon>
    </lineage>
</organism>
<evidence type="ECO:0000313" key="3">
    <source>
        <dbReference type="Proteomes" id="UP000316916"/>
    </source>
</evidence>
<protein>
    <recommendedName>
        <fullName evidence="4">FUSC family protein</fullName>
    </recommendedName>
</protein>
<feature type="transmembrane region" description="Helical" evidence="1">
    <location>
        <begin position="47"/>
        <end position="65"/>
    </location>
</feature>
<keyword evidence="1" id="KW-0812">Transmembrane</keyword>